<gene>
    <name evidence="1" type="ORF">LCGC14_2214000</name>
</gene>
<reference evidence="1" key="1">
    <citation type="journal article" date="2015" name="Nature">
        <title>Complex archaea that bridge the gap between prokaryotes and eukaryotes.</title>
        <authorList>
            <person name="Spang A."/>
            <person name="Saw J.H."/>
            <person name="Jorgensen S.L."/>
            <person name="Zaremba-Niedzwiedzka K."/>
            <person name="Martijn J."/>
            <person name="Lind A.E."/>
            <person name="van Eijk R."/>
            <person name="Schleper C."/>
            <person name="Guy L."/>
            <person name="Ettema T.J."/>
        </authorList>
    </citation>
    <scope>NUCLEOTIDE SEQUENCE</scope>
</reference>
<comment type="caution">
    <text evidence="1">The sequence shown here is derived from an EMBL/GenBank/DDBJ whole genome shotgun (WGS) entry which is preliminary data.</text>
</comment>
<dbReference type="AlphaFoldDB" id="A0A0F9FQH0"/>
<evidence type="ECO:0000313" key="1">
    <source>
        <dbReference type="EMBL" id="KKL59570.1"/>
    </source>
</evidence>
<name>A0A0F9FQH0_9ZZZZ</name>
<proteinExistence type="predicted"/>
<dbReference type="EMBL" id="LAZR01029441">
    <property type="protein sequence ID" value="KKL59570.1"/>
    <property type="molecule type" value="Genomic_DNA"/>
</dbReference>
<accession>A0A0F9FQH0</accession>
<sequence length="190" mass="19816">MALQSTPTGGGGLGWVFVNNITMAAVASQAIDLKHGYPVYKLYFSDLVMSADDQFMEFQFNVSGTAQTGSGDYWYIYTDNNNIGTTEATAVLGDESLEAIPLLGATEMAANENPGTDGGAVGYCEMTIMGLGLAKASFVNLTYTYHQGAAQFGSQLTGGTLVAEANDGITILVEGATTVSGSIYIMGLNV</sequence>
<protein>
    <submittedName>
        <fullName evidence="1">Uncharacterized protein</fullName>
    </submittedName>
</protein>
<organism evidence="1">
    <name type="scientific">marine sediment metagenome</name>
    <dbReference type="NCBI Taxonomy" id="412755"/>
    <lineage>
        <taxon>unclassified sequences</taxon>
        <taxon>metagenomes</taxon>
        <taxon>ecological metagenomes</taxon>
    </lineage>
</organism>